<dbReference type="InParanoid" id="B4MCV5"/>
<evidence type="ECO:0000256" key="5">
    <source>
        <dbReference type="PROSITE-ProRule" id="PRU01371"/>
    </source>
</evidence>
<dbReference type="PANTHER" id="PTHR13555">
    <property type="entry name" value="C2H2 ZINC FINGER CGI-62-RELATED"/>
    <property type="match status" value="1"/>
</dbReference>
<dbReference type="eggNOG" id="KOG3940">
    <property type="taxonomic scope" value="Eukaryota"/>
</dbReference>
<dbReference type="InterPro" id="IPR026319">
    <property type="entry name" value="ZC2HC1A/B-like"/>
</dbReference>
<dbReference type="AlphaFoldDB" id="B4MCV5"/>
<dbReference type="Pfam" id="PF13913">
    <property type="entry name" value="zf-C2HC_2"/>
    <property type="match status" value="2"/>
</dbReference>
<name>B4MCV5_DROVI</name>
<evidence type="ECO:0000256" key="2">
    <source>
        <dbReference type="ARBA" id="ARBA00022737"/>
    </source>
</evidence>
<dbReference type="Proteomes" id="UP000008792">
    <property type="component" value="Unassembled WGS sequence"/>
</dbReference>
<dbReference type="OrthoDB" id="10066537at2759"/>
<keyword evidence="4" id="KW-0862">Zinc</keyword>
<dbReference type="HOGENOM" id="CLU_098467_1_1_1"/>
<dbReference type="PANTHER" id="PTHR13555:SF5">
    <property type="entry name" value="ZINC-FINGER OF A C2HC-TYPE"/>
    <property type="match status" value="1"/>
</dbReference>
<gene>
    <name evidence="8" type="primary">Dvir\GJ15259</name>
    <name evidence="8" type="ORF">Dvir_GJ15259</name>
</gene>
<accession>B4MCV5</accession>
<proteinExistence type="predicted"/>
<dbReference type="Gene3D" id="3.30.160.60">
    <property type="entry name" value="Classic Zinc Finger"/>
    <property type="match status" value="1"/>
</dbReference>
<dbReference type="PROSITE" id="PS52027">
    <property type="entry name" value="ZF_C2HC_C3H"/>
    <property type="match status" value="1"/>
</dbReference>
<dbReference type="KEGG" id="dvi:6635415"/>
<evidence type="ECO:0000256" key="1">
    <source>
        <dbReference type="ARBA" id="ARBA00022723"/>
    </source>
</evidence>
<feature type="region of interest" description="Disordered" evidence="6">
    <location>
        <begin position="88"/>
        <end position="125"/>
    </location>
</feature>
<sequence length="234" mass="25718">MYLHSICSRLKTITHKMTSNLTGTTRTPSEAELKQCPHCNRTFNPKVLAKHAAICGNVLKKRQVFDSSRQRREGIEYFSFGTHNSELTLDAAHGPTSPQSKSKTLDAPTPKAKEVASPCKPESPALAKRKATTTATVTAANVPGTSSSINRDCTLTKRCANVALERCPHCERSFNLKAYDSHVAWCKEKAVIAAFTVGCSNEDTMNAKKRMDARIKYKPPAVKTKRLSNPQANN</sequence>
<evidence type="ECO:0000256" key="3">
    <source>
        <dbReference type="ARBA" id="ARBA00022771"/>
    </source>
</evidence>
<evidence type="ECO:0000313" key="10">
    <source>
        <dbReference type="Proteomes" id="UP000008792"/>
    </source>
</evidence>
<keyword evidence="1" id="KW-0479">Metal-binding</keyword>
<keyword evidence="2" id="KW-0677">Repeat</keyword>
<feature type="domain" description="C2HC/C3H-type" evidence="7">
    <location>
        <begin position="32"/>
        <end position="61"/>
    </location>
</feature>
<dbReference type="EMBL" id="CH940660">
    <property type="protein sequence ID" value="KRF78084.1"/>
    <property type="molecule type" value="Genomic_DNA"/>
</dbReference>
<dbReference type="GO" id="GO:0008270">
    <property type="term" value="F:zinc ion binding"/>
    <property type="evidence" value="ECO:0007669"/>
    <property type="project" value="UniProtKB-KW"/>
</dbReference>
<reference evidence="8" key="3">
    <citation type="submission" date="2008-06" db="EMBL/GenBank/DDBJ databases">
        <authorList>
            <consortium name="FlyBase"/>
        </authorList>
    </citation>
    <scope>NUCLEOTIDE SEQUENCE</scope>
    <source>
        <strain evidence="8">TSC#15010-1051.87</strain>
    </source>
</reference>
<evidence type="ECO:0000256" key="6">
    <source>
        <dbReference type="SAM" id="MobiDB-lite"/>
    </source>
</evidence>
<keyword evidence="10" id="KW-1185">Reference proteome</keyword>
<evidence type="ECO:0000313" key="9">
    <source>
        <dbReference type="EMBL" id="KRF78084.1"/>
    </source>
</evidence>
<evidence type="ECO:0000259" key="7">
    <source>
        <dbReference type="PROSITE" id="PS52027"/>
    </source>
</evidence>
<evidence type="ECO:0000313" key="8">
    <source>
        <dbReference type="EMBL" id="EDW58027.2"/>
    </source>
</evidence>
<evidence type="ECO:0000256" key="4">
    <source>
        <dbReference type="ARBA" id="ARBA00022833"/>
    </source>
</evidence>
<reference evidence="8" key="2">
    <citation type="journal article" date="2008" name="Bioinformatics">
        <title>Assembly reconciliation.</title>
        <authorList>
            <person name="Zimin A.V."/>
            <person name="Smith D.R."/>
            <person name="Sutton G."/>
            <person name="Yorke J.A."/>
        </authorList>
    </citation>
    <scope>NUCLEOTIDE SEQUENCE</scope>
    <source>
        <strain evidence="8">TSC#15010-1051.87</strain>
    </source>
</reference>
<dbReference type="InterPro" id="IPR049899">
    <property type="entry name" value="Znf_C2HC_C3H"/>
</dbReference>
<organism evidence="8 10">
    <name type="scientific">Drosophila virilis</name>
    <name type="common">Fruit fly</name>
    <dbReference type="NCBI Taxonomy" id="7244"/>
    <lineage>
        <taxon>Eukaryota</taxon>
        <taxon>Metazoa</taxon>
        <taxon>Ecdysozoa</taxon>
        <taxon>Arthropoda</taxon>
        <taxon>Hexapoda</taxon>
        <taxon>Insecta</taxon>
        <taxon>Pterygota</taxon>
        <taxon>Neoptera</taxon>
        <taxon>Endopterygota</taxon>
        <taxon>Diptera</taxon>
        <taxon>Brachycera</taxon>
        <taxon>Muscomorpha</taxon>
        <taxon>Ephydroidea</taxon>
        <taxon>Drosophilidae</taxon>
        <taxon>Drosophila</taxon>
    </lineage>
</organism>
<protein>
    <submittedName>
        <fullName evidence="8">Uncharacterized protein, isoform B</fullName>
    </submittedName>
    <submittedName>
        <fullName evidence="9">Uncharacterized protein, isoform C</fullName>
    </submittedName>
</protein>
<keyword evidence="3 5" id="KW-0863">Zinc-finger</keyword>
<dbReference type="EMBL" id="CH940660">
    <property type="protein sequence ID" value="EDW58027.2"/>
    <property type="molecule type" value="Genomic_DNA"/>
</dbReference>
<reference evidence="8 10" key="1">
    <citation type="journal article" date="2007" name="Nature">
        <title>Evolution of genes and genomes on the Drosophila phylogeny.</title>
        <authorList>
            <consortium name="Drosophila 12 Genomes Consortium"/>
            <person name="Clark A.G."/>
            <person name="Eisen M.B."/>
            <person name="Smith D.R."/>
            <person name="Bergman C.M."/>
            <person name="Oliver B."/>
            <person name="Markow T.A."/>
            <person name="Kaufman T.C."/>
            <person name="Kellis M."/>
            <person name="Gelbart W."/>
            <person name="Iyer V.N."/>
            <person name="Pollard D.A."/>
            <person name="Sackton T.B."/>
            <person name="Larracuente A.M."/>
            <person name="Singh N.D."/>
            <person name="Abad J.P."/>
            <person name="Abt D.N."/>
            <person name="Adryan B."/>
            <person name="Aguade M."/>
            <person name="Akashi H."/>
            <person name="Anderson W.W."/>
            <person name="Aquadro C.F."/>
            <person name="Ardell D.H."/>
            <person name="Arguello R."/>
            <person name="Artieri C.G."/>
            <person name="Barbash D.A."/>
            <person name="Barker D."/>
            <person name="Barsanti P."/>
            <person name="Batterham P."/>
            <person name="Batzoglou S."/>
            <person name="Begun D."/>
            <person name="Bhutkar A."/>
            <person name="Blanco E."/>
            <person name="Bosak S.A."/>
            <person name="Bradley R.K."/>
            <person name="Brand A.D."/>
            <person name="Brent M.R."/>
            <person name="Brooks A.N."/>
            <person name="Brown R.H."/>
            <person name="Butlin R.K."/>
            <person name="Caggese C."/>
            <person name="Calvi B.R."/>
            <person name="Bernardo de Carvalho A."/>
            <person name="Caspi A."/>
            <person name="Castrezana S."/>
            <person name="Celniker S.E."/>
            <person name="Chang J.L."/>
            <person name="Chapple C."/>
            <person name="Chatterji S."/>
            <person name="Chinwalla A."/>
            <person name="Civetta A."/>
            <person name="Clifton S.W."/>
            <person name="Comeron J.M."/>
            <person name="Costello J.C."/>
            <person name="Coyne J.A."/>
            <person name="Daub J."/>
            <person name="David R.G."/>
            <person name="Delcher A.L."/>
            <person name="Delehaunty K."/>
            <person name="Do C.B."/>
            <person name="Ebling H."/>
            <person name="Edwards K."/>
            <person name="Eickbush T."/>
            <person name="Evans J.D."/>
            <person name="Filipski A."/>
            <person name="Findeiss S."/>
            <person name="Freyhult E."/>
            <person name="Fulton L."/>
            <person name="Fulton R."/>
            <person name="Garcia A.C."/>
            <person name="Gardiner A."/>
            <person name="Garfield D.A."/>
            <person name="Garvin B.E."/>
            <person name="Gibson G."/>
            <person name="Gilbert D."/>
            <person name="Gnerre S."/>
            <person name="Godfrey J."/>
            <person name="Good R."/>
            <person name="Gotea V."/>
            <person name="Gravely B."/>
            <person name="Greenberg A.J."/>
            <person name="Griffiths-Jones S."/>
            <person name="Gross S."/>
            <person name="Guigo R."/>
            <person name="Gustafson E.A."/>
            <person name="Haerty W."/>
            <person name="Hahn M.W."/>
            <person name="Halligan D.L."/>
            <person name="Halpern A.L."/>
            <person name="Halter G.M."/>
            <person name="Han M.V."/>
            <person name="Heger A."/>
            <person name="Hillier L."/>
            <person name="Hinrichs A.S."/>
            <person name="Holmes I."/>
            <person name="Hoskins R.A."/>
            <person name="Hubisz M.J."/>
            <person name="Hultmark D."/>
            <person name="Huntley M.A."/>
            <person name="Jaffe D.B."/>
            <person name="Jagadeeshan S."/>
            <person name="Jeck W.R."/>
            <person name="Johnson J."/>
            <person name="Jones C.D."/>
            <person name="Jordan W.C."/>
            <person name="Karpen G.H."/>
            <person name="Kataoka E."/>
            <person name="Keightley P.D."/>
            <person name="Kheradpour P."/>
            <person name="Kirkness E.F."/>
            <person name="Koerich L.B."/>
            <person name="Kristiansen K."/>
            <person name="Kudrna D."/>
            <person name="Kulathinal R.J."/>
            <person name="Kumar S."/>
            <person name="Kwok R."/>
            <person name="Lander E."/>
            <person name="Langley C.H."/>
            <person name="Lapoint R."/>
            <person name="Lazzaro B.P."/>
            <person name="Lee S.J."/>
            <person name="Levesque L."/>
            <person name="Li R."/>
            <person name="Lin C.F."/>
            <person name="Lin M.F."/>
            <person name="Lindblad-Toh K."/>
            <person name="Llopart A."/>
            <person name="Long M."/>
            <person name="Low L."/>
            <person name="Lozovsky E."/>
            <person name="Lu J."/>
            <person name="Luo M."/>
            <person name="Machado C.A."/>
            <person name="Makalowski W."/>
            <person name="Marzo M."/>
            <person name="Matsuda M."/>
            <person name="Matzkin L."/>
            <person name="McAllister B."/>
            <person name="McBride C.S."/>
            <person name="McKernan B."/>
            <person name="McKernan K."/>
            <person name="Mendez-Lago M."/>
            <person name="Minx P."/>
            <person name="Mollenhauer M.U."/>
            <person name="Montooth K."/>
            <person name="Mount S.M."/>
            <person name="Mu X."/>
            <person name="Myers E."/>
            <person name="Negre B."/>
            <person name="Newfeld S."/>
            <person name="Nielsen R."/>
            <person name="Noor M.A."/>
            <person name="O'Grady P."/>
            <person name="Pachter L."/>
            <person name="Papaceit M."/>
            <person name="Parisi M.J."/>
            <person name="Parisi M."/>
            <person name="Parts L."/>
            <person name="Pedersen J.S."/>
            <person name="Pesole G."/>
            <person name="Phillippy A.M."/>
            <person name="Ponting C.P."/>
            <person name="Pop M."/>
            <person name="Porcelli D."/>
            <person name="Powell J.R."/>
            <person name="Prohaska S."/>
            <person name="Pruitt K."/>
            <person name="Puig M."/>
            <person name="Quesneville H."/>
            <person name="Ram K.R."/>
            <person name="Rand D."/>
            <person name="Rasmussen M.D."/>
            <person name="Reed L.K."/>
            <person name="Reenan R."/>
            <person name="Reily A."/>
            <person name="Remington K.A."/>
            <person name="Rieger T.T."/>
            <person name="Ritchie M.G."/>
            <person name="Robin C."/>
            <person name="Rogers Y.H."/>
            <person name="Rohde C."/>
            <person name="Rozas J."/>
            <person name="Rubenfield M.J."/>
            <person name="Ruiz A."/>
            <person name="Russo S."/>
            <person name="Salzberg S.L."/>
            <person name="Sanchez-Gracia A."/>
            <person name="Saranga D.J."/>
            <person name="Sato H."/>
            <person name="Schaeffer S.W."/>
            <person name="Schatz M.C."/>
            <person name="Schlenke T."/>
            <person name="Schwartz R."/>
            <person name="Segarra C."/>
            <person name="Singh R.S."/>
            <person name="Sirot L."/>
            <person name="Sirota M."/>
            <person name="Sisneros N.B."/>
            <person name="Smith C.D."/>
            <person name="Smith T.F."/>
            <person name="Spieth J."/>
            <person name="Stage D.E."/>
            <person name="Stark A."/>
            <person name="Stephan W."/>
            <person name="Strausberg R.L."/>
            <person name="Strempel S."/>
            <person name="Sturgill D."/>
            <person name="Sutton G."/>
            <person name="Sutton G.G."/>
            <person name="Tao W."/>
            <person name="Teichmann S."/>
            <person name="Tobari Y.N."/>
            <person name="Tomimura Y."/>
            <person name="Tsolas J.M."/>
            <person name="Valente V.L."/>
            <person name="Venter E."/>
            <person name="Venter J.C."/>
            <person name="Vicario S."/>
            <person name="Vieira F.G."/>
            <person name="Vilella A.J."/>
            <person name="Villasante A."/>
            <person name="Walenz B."/>
            <person name="Wang J."/>
            <person name="Wasserman M."/>
            <person name="Watts T."/>
            <person name="Wilson D."/>
            <person name="Wilson R.K."/>
            <person name="Wing R.A."/>
            <person name="Wolfner M.F."/>
            <person name="Wong A."/>
            <person name="Wong G.K."/>
            <person name="Wu C.I."/>
            <person name="Wu G."/>
            <person name="Yamamoto D."/>
            <person name="Yang H.P."/>
            <person name="Yang S.P."/>
            <person name="Yorke J.A."/>
            <person name="Yoshida K."/>
            <person name="Zdobnov E."/>
            <person name="Zhang P."/>
            <person name="Zhang Y."/>
            <person name="Zimin A.V."/>
            <person name="Baldwin J."/>
            <person name="Abdouelleil A."/>
            <person name="Abdulkadir J."/>
            <person name="Abebe A."/>
            <person name="Abera B."/>
            <person name="Abreu J."/>
            <person name="Acer S.C."/>
            <person name="Aftuck L."/>
            <person name="Alexander A."/>
            <person name="An P."/>
            <person name="Anderson E."/>
            <person name="Anderson S."/>
            <person name="Arachi H."/>
            <person name="Azer M."/>
            <person name="Bachantsang P."/>
            <person name="Barry A."/>
            <person name="Bayul T."/>
            <person name="Berlin A."/>
            <person name="Bessette D."/>
            <person name="Bloom T."/>
            <person name="Blye J."/>
            <person name="Boguslavskiy L."/>
            <person name="Bonnet C."/>
            <person name="Boukhgalter B."/>
            <person name="Bourzgui I."/>
            <person name="Brown A."/>
            <person name="Cahill P."/>
            <person name="Channer S."/>
            <person name="Cheshatsang Y."/>
            <person name="Chuda L."/>
            <person name="Citroen M."/>
            <person name="Collymore A."/>
            <person name="Cooke P."/>
            <person name="Costello M."/>
            <person name="D'Aco K."/>
            <person name="Daza R."/>
            <person name="De Haan G."/>
            <person name="DeGray S."/>
            <person name="DeMaso C."/>
            <person name="Dhargay N."/>
            <person name="Dooley K."/>
            <person name="Dooley E."/>
            <person name="Doricent M."/>
            <person name="Dorje P."/>
            <person name="Dorjee K."/>
            <person name="Dupes A."/>
            <person name="Elong R."/>
            <person name="Falk J."/>
            <person name="Farina A."/>
            <person name="Faro S."/>
            <person name="Ferguson D."/>
            <person name="Fisher S."/>
            <person name="Foley C.D."/>
            <person name="Franke A."/>
            <person name="Friedrich D."/>
            <person name="Gadbois L."/>
            <person name="Gearin G."/>
            <person name="Gearin C.R."/>
            <person name="Giannoukos G."/>
            <person name="Goode T."/>
            <person name="Graham J."/>
            <person name="Grandbois E."/>
            <person name="Grewal S."/>
            <person name="Gyaltsen K."/>
            <person name="Hafez N."/>
            <person name="Hagos B."/>
            <person name="Hall J."/>
            <person name="Henson C."/>
            <person name="Hollinger A."/>
            <person name="Honan T."/>
            <person name="Huard M.D."/>
            <person name="Hughes L."/>
            <person name="Hurhula B."/>
            <person name="Husby M.E."/>
            <person name="Kamat A."/>
            <person name="Kanga B."/>
            <person name="Kashin S."/>
            <person name="Khazanovich D."/>
            <person name="Kisner P."/>
            <person name="Lance K."/>
            <person name="Lara M."/>
            <person name="Lee W."/>
            <person name="Lennon N."/>
            <person name="Letendre F."/>
            <person name="LeVine R."/>
            <person name="Lipovsky A."/>
            <person name="Liu X."/>
            <person name="Liu J."/>
            <person name="Liu S."/>
            <person name="Lokyitsang T."/>
            <person name="Lokyitsang Y."/>
            <person name="Lubonja R."/>
            <person name="Lui A."/>
            <person name="MacDonald P."/>
            <person name="Magnisalis V."/>
            <person name="Maru K."/>
            <person name="Matthews C."/>
            <person name="McCusker W."/>
            <person name="McDonough S."/>
            <person name="Mehta T."/>
            <person name="Meldrim J."/>
            <person name="Meneus L."/>
            <person name="Mihai O."/>
            <person name="Mihalev A."/>
            <person name="Mihova T."/>
            <person name="Mittelman R."/>
            <person name="Mlenga V."/>
            <person name="Montmayeur A."/>
            <person name="Mulrain L."/>
            <person name="Navidi A."/>
            <person name="Naylor J."/>
            <person name="Negash T."/>
            <person name="Nguyen T."/>
            <person name="Nguyen N."/>
            <person name="Nicol R."/>
            <person name="Norbu C."/>
            <person name="Norbu N."/>
            <person name="Novod N."/>
            <person name="O'Neill B."/>
            <person name="Osman S."/>
            <person name="Markiewicz E."/>
            <person name="Oyono O.L."/>
            <person name="Patti C."/>
            <person name="Phunkhang P."/>
            <person name="Pierre F."/>
            <person name="Priest M."/>
            <person name="Raghuraman S."/>
            <person name="Rege F."/>
            <person name="Reyes R."/>
            <person name="Rise C."/>
            <person name="Rogov P."/>
            <person name="Ross K."/>
            <person name="Ryan E."/>
            <person name="Settipalli S."/>
            <person name="Shea T."/>
            <person name="Sherpa N."/>
            <person name="Shi L."/>
            <person name="Shih D."/>
            <person name="Sparrow T."/>
            <person name="Spaulding J."/>
            <person name="Stalker J."/>
            <person name="Stange-Thomann N."/>
            <person name="Stavropoulos S."/>
            <person name="Stone C."/>
            <person name="Strader C."/>
            <person name="Tesfaye S."/>
            <person name="Thomson T."/>
            <person name="Thoulutsang Y."/>
            <person name="Thoulutsang D."/>
            <person name="Topham K."/>
            <person name="Topping I."/>
            <person name="Tsamla T."/>
            <person name="Vassiliev H."/>
            <person name="Vo A."/>
            <person name="Wangchuk T."/>
            <person name="Wangdi T."/>
            <person name="Weiand M."/>
            <person name="Wilkinson J."/>
            <person name="Wilson A."/>
            <person name="Yadav S."/>
            <person name="Young G."/>
            <person name="Yu Q."/>
            <person name="Zembek L."/>
            <person name="Zhong D."/>
            <person name="Zimmer A."/>
            <person name="Zwirko Z."/>
            <person name="Jaffe D.B."/>
            <person name="Alvarez P."/>
            <person name="Brockman W."/>
            <person name="Butler J."/>
            <person name="Chin C."/>
            <person name="Gnerre S."/>
            <person name="Grabherr M."/>
            <person name="Kleber M."/>
            <person name="Mauceli E."/>
            <person name="MacCallum I."/>
        </authorList>
    </citation>
    <scope>NUCLEOTIDE SEQUENCE [LARGE SCALE GENOMIC DNA]</scope>
    <source>
        <strain evidence="8">TSC#15010-1051.87</strain>
        <strain evidence="10">Tucson 15010-1051.87</strain>
    </source>
</reference>